<proteinExistence type="predicted"/>
<feature type="region of interest" description="Disordered" evidence="1">
    <location>
        <begin position="59"/>
        <end position="116"/>
    </location>
</feature>
<evidence type="ECO:0000313" key="3">
    <source>
        <dbReference type="Proteomes" id="UP001497482"/>
    </source>
</evidence>
<sequence length="116" mass="12611">MCDTGVWSTQPSPPPPTPPPCRSWTQTPERKPPSTPPHDSLLYLPAGSSVFSHLLMPASSSQQAKGWLSRGGEGGESHLFQTGVVRSPKENQGEDHQDRREGPHRSAYSSSSGHQR</sequence>
<name>A0AAV2M6V4_KNICA</name>
<dbReference type="Proteomes" id="UP001497482">
    <property type="component" value="Chromosome 6"/>
</dbReference>
<organism evidence="2 3">
    <name type="scientific">Knipowitschia caucasica</name>
    <name type="common">Caucasian dwarf goby</name>
    <name type="synonym">Pomatoschistus caucasicus</name>
    <dbReference type="NCBI Taxonomy" id="637954"/>
    <lineage>
        <taxon>Eukaryota</taxon>
        <taxon>Metazoa</taxon>
        <taxon>Chordata</taxon>
        <taxon>Craniata</taxon>
        <taxon>Vertebrata</taxon>
        <taxon>Euteleostomi</taxon>
        <taxon>Actinopterygii</taxon>
        <taxon>Neopterygii</taxon>
        <taxon>Teleostei</taxon>
        <taxon>Neoteleostei</taxon>
        <taxon>Acanthomorphata</taxon>
        <taxon>Gobiaria</taxon>
        <taxon>Gobiiformes</taxon>
        <taxon>Gobioidei</taxon>
        <taxon>Gobiidae</taxon>
        <taxon>Gobiinae</taxon>
        <taxon>Knipowitschia</taxon>
    </lineage>
</organism>
<reference evidence="2 3" key="1">
    <citation type="submission" date="2024-04" db="EMBL/GenBank/DDBJ databases">
        <authorList>
            <person name="Waldvogel A.-M."/>
            <person name="Schoenle A."/>
        </authorList>
    </citation>
    <scope>NUCLEOTIDE SEQUENCE [LARGE SCALE GENOMIC DNA]</scope>
</reference>
<feature type="region of interest" description="Disordered" evidence="1">
    <location>
        <begin position="1"/>
        <end position="44"/>
    </location>
</feature>
<feature type="compositionally biased region" description="Pro residues" evidence="1">
    <location>
        <begin position="11"/>
        <end position="21"/>
    </location>
</feature>
<gene>
    <name evidence="2" type="ORF">KC01_LOCUS35907</name>
</gene>
<evidence type="ECO:0000256" key="1">
    <source>
        <dbReference type="SAM" id="MobiDB-lite"/>
    </source>
</evidence>
<keyword evidence="3" id="KW-1185">Reference proteome</keyword>
<dbReference type="EMBL" id="OZ035828">
    <property type="protein sequence ID" value="CAL1609087.1"/>
    <property type="molecule type" value="Genomic_DNA"/>
</dbReference>
<feature type="compositionally biased region" description="Basic and acidic residues" evidence="1">
    <location>
        <begin position="87"/>
        <end position="104"/>
    </location>
</feature>
<feature type="compositionally biased region" description="Polar residues" evidence="1">
    <location>
        <begin position="107"/>
        <end position="116"/>
    </location>
</feature>
<dbReference type="AlphaFoldDB" id="A0AAV2M6V4"/>
<protein>
    <submittedName>
        <fullName evidence="2">Uncharacterized protein</fullName>
    </submittedName>
</protein>
<accession>A0AAV2M6V4</accession>
<evidence type="ECO:0000313" key="2">
    <source>
        <dbReference type="EMBL" id="CAL1609087.1"/>
    </source>
</evidence>